<name>A0ACC0D104_9PEZI</name>
<comment type="caution">
    <text evidence="1">The sequence shown here is derived from an EMBL/GenBank/DDBJ whole genome shotgun (WGS) entry which is preliminary data.</text>
</comment>
<dbReference type="EMBL" id="MU394315">
    <property type="protein sequence ID" value="KAI6086439.1"/>
    <property type="molecule type" value="Genomic_DNA"/>
</dbReference>
<reference evidence="1 2" key="1">
    <citation type="journal article" date="2022" name="New Phytol.">
        <title>Ecological generalism drives hyperdiversity of secondary metabolite gene clusters in xylarialean endophytes.</title>
        <authorList>
            <person name="Franco M.E.E."/>
            <person name="Wisecaver J.H."/>
            <person name="Arnold A.E."/>
            <person name="Ju Y.M."/>
            <person name="Slot J.C."/>
            <person name="Ahrendt S."/>
            <person name="Moore L.P."/>
            <person name="Eastman K.E."/>
            <person name="Scott K."/>
            <person name="Konkel Z."/>
            <person name="Mondo S.J."/>
            <person name="Kuo A."/>
            <person name="Hayes R.D."/>
            <person name="Haridas S."/>
            <person name="Andreopoulos B."/>
            <person name="Riley R."/>
            <person name="LaButti K."/>
            <person name="Pangilinan J."/>
            <person name="Lipzen A."/>
            <person name="Amirebrahimi M."/>
            <person name="Yan J."/>
            <person name="Adam C."/>
            <person name="Keymanesh K."/>
            <person name="Ng V."/>
            <person name="Louie K."/>
            <person name="Northen T."/>
            <person name="Drula E."/>
            <person name="Henrissat B."/>
            <person name="Hsieh H.M."/>
            <person name="Youens-Clark K."/>
            <person name="Lutzoni F."/>
            <person name="Miadlikowska J."/>
            <person name="Eastwood D.C."/>
            <person name="Hamelin R.C."/>
            <person name="Grigoriev I.V."/>
            <person name="U'Ren J.M."/>
        </authorList>
    </citation>
    <scope>NUCLEOTIDE SEQUENCE [LARGE SCALE GENOMIC DNA]</scope>
    <source>
        <strain evidence="1 2">ER1909</strain>
    </source>
</reference>
<proteinExistence type="predicted"/>
<gene>
    <name evidence="1" type="ORF">F4821DRAFT_238260</name>
</gene>
<evidence type="ECO:0000313" key="1">
    <source>
        <dbReference type="EMBL" id="KAI6086439.1"/>
    </source>
</evidence>
<keyword evidence="2" id="KW-1185">Reference proteome</keyword>
<sequence length="285" mass="32376">MGKRKAYEYAEGQDEDNPIVLDEEESTPKKKAKRKTENEEKRLRRHRAAPPQSFKVIYERATSQRFYVLGRTRSGTESCPEESVELTGSTGNIYVVHIAQLPSCTCPHARSGAQCKHILFVMSRVLRARYDLVYQLALLTTELQEIFQNAPPIDDGGGGKADDKNRKALEGDCPICFSDFEEGEAVVYCRATCGQNIHKECFDTWAKTKKKQREKVTCPMCRTAWQEEDDGIAKKIKNAGKMGIDGYVNVADQIGVSRHRDYSTYHYGAHYRDRHGGYGGYGDWW</sequence>
<dbReference type="Proteomes" id="UP001497680">
    <property type="component" value="Unassembled WGS sequence"/>
</dbReference>
<accession>A0ACC0D104</accession>
<organism evidence="1 2">
    <name type="scientific">Hypoxylon rubiginosum</name>
    <dbReference type="NCBI Taxonomy" id="110542"/>
    <lineage>
        <taxon>Eukaryota</taxon>
        <taxon>Fungi</taxon>
        <taxon>Dikarya</taxon>
        <taxon>Ascomycota</taxon>
        <taxon>Pezizomycotina</taxon>
        <taxon>Sordariomycetes</taxon>
        <taxon>Xylariomycetidae</taxon>
        <taxon>Xylariales</taxon>
        <taxon>Hypoxylaceae</taxon>
        <taxon>Hypoxylon</taxon>
    </lineage>
</organism>
<evidence type="ECO:0000313" key="2">
    <source>
        <dbReference type="Proteomes" id="UP001497680"/>
    </source>
</evidence>
<protein>
    <submittedName>
        <fullName evidence="1">Uncharacterized protein</fullName>
    </submittedName>
</protein>